<dbReference type="AlphaFoldDB" id="A0A4R5KAI0"/>
<evidence type="ECO:0000313" key="3">
    <source>
        <dbReference type="EMBL" id="TDF90575.1"/>
    </source>
</evidence>
<gene>
    <name evidence="3" type="ORF">E1809_22225</name>
</gene>
<proteinExistence type="inferred from homology"/>
<comment type="similarity">
    <text evidence="1">Belongs to the protein-tyrosine phosphatase family.</text>
</comment>
<reference evidence="3 4" key="1">
    <citation type="submission" date="2019-03" db="EMBL/GenBank/DDBJ databases">
        <title>Whole genome sequence of Arthrobacter sp JH1-1.</title>
        <authorList>
            <person name="Trinh H.N."/>
        </authorList>
    </citation>
    <scope>NUCLEOTIDE SEQUENCE [LARGE SCALE GENOMIC DNA]</scope>
    <source>
        <strain evidence="3 4">JH1-1</strain>
    </source>
</reference>
<dbReference type="Proteomes" id="UP000295511">
    <property type="component" value="Unassembled WGS sequence"/>
</dbReference>
<sequence length="253" mass="27966">METSDGSDRVLQADGLVNARDLGGLRRADGTFTPRGVFFRSENVDWLTPAGWQHLYDAGIRTIVDLRQQRERDTDAQKRPDWLTTIHVDLDGLENTEFWADYWDNGLVGTALYFLPHLKAMPERAGTALSSIVNAPPGGVLFHCMGGRDRTGIIAMLLLSAIDVHHEAIVDDYLETVRLGDLRAASSNRNNVEPLLNELCERHGTTTEGAFRTALAGFDLDEFIEAAGLSHQDHAALATWRGNTENLRAESAI</sequence>
<dbReference type="PROSITE" id="PS00383">
    <property type="entry name" value="TYR_PHOSPHATASE_1"/>
    <property type="match status" value="1"/>
</dbReference>
<dbReference type="PANTHER" id="PTHR31126">
    <property type="entry name" value="TYROSINE-PROTEIN PHOSPHATASE"/>
    <property type="match status" value="1"/>
</dbReference>
<dbReference type="RefSeq" id="WP_133206428.1">
    <property type="nucleotide sequence ID" value="NZ_SMRU01000035.1"/>
</dbReference>
<dbReference type="InterPro" id="IPR016130">
    <property type="entry name" value="Tyr_Pase_AS"/>
</dbReference>
<dbReference type="InterPro" id="IPR029021">
    <property type="entry name" value="Prot-tyrosine_phosphatase-like"/>
</dbReference>
<dbReference type="SUPFAM" id="SSF52799">
    <property type="entry name" value="(Phosphotyrosine protein) phosphatases II"/>
    <property type="match status" value="1"/>
</dbReference>
<dbReference type="GO" id="GO:0004721">
    <property type="term" value="F:phosphoprotein phosphatase activity"/>
    <property type="evidence" value="ECO:0007669"/>
    <property type="project" value="InterPro"/>
</dbReference>
<dbReference type="EMBL" id="SMRU01000035">
    <property type="protein sequence ID" value="TDF90575.1"/>
    <property type="molecule type" value="Genomic_DNA"/>
</dbReference>
<evidence type="ECO:0000256" key="1">
    <source>
        <dbReference type="ARBA" id="ARBA00009580"/>
    </source>
</evidence>
<protein>
    <submittedName>
        <fullName evidence="3">Tyrosine-protein phosphatase</fullName>
    </submittedName>
</protein>
<dbReference type="InterPro" id="IPR000387">
    <property type="entry name" value="Tyr_Pase_dom"/>
</dbReference>
<dbReference type="OrthoDB" id="1188001at2"/>
<keyword evidence="4" id="KW-1185">Reference proteome</keyword>
<dbReference type="PROSITE" id="PS50056">
    <property type="entry name" value="TYR_PHOSPHATASE_2"/>
    <property type="match status" value="1"/>
</dbReference>
<organism evidence="3 4">
    <name type="scientific">Arthrobacter terricola</name>
    <dbReference type="NCBI Taxonomy" id="2547396"/>
    <lineage>
        <taxon>Bacteria</taxon>
        <taxon>Bacillati</taxon>
        <taxon>Actinomycetota</taxon>
        <taxon>Actinomycetes</taxon>
        <taxon>Micrococcales</taxon>
        <taxon>Micrococcaceae</taxon>
        <taxon>Arthrobacter</taxon>
    </lineage>
</organism>
<comment type="caution">
    <text evidence="3">The sequence shown here is derived from an EMBL/GenBank/DDBJ whole genome shotgun (WGS) entry which is preliminary data.</text>
</comment>
<dbReference type="Pfam" id="PF13350">
    <property type="entry name" value="Y_phosphatase3"/>
    <property type="match status" value="1"/>
</dbReference>
<evidence type="ECO:0000259" key="2">
    <source>
        <dbReference type="PROSITE" id="PS50056"/>
    </source>
</evidence>
<evidence type="ECO:0000313" key="4">
    <source>
        <dbReference type="Proteomes" id="UP000295511"/>
    </source>
</evidence>
<dbReference type="InterPro" id="IPR026893">
    <property type="entry name" value="Tyr/Ser_Pase_IphP-type"/>
</dbReference>
<feature type="domain" description="Tyrosine specific protein phosphatases" evidence="2">
    <location>
        <begin position="112"/>
        <end position="178"/>
    </location>
</feature>
<dbReference type="PANTHER" id="PTHR31126:SF1">
    <property type="entry name" value="TYROSINE SPECIFIC PROTEIN PHOSPHATASES DOMAIN-CONTAINING PROTEIN"/>
    <property type="match status" value="1"/>
</dbReference>
<name>A0A4R5KAI0_9MICC</name>
<dbReference type="Gene3D" id="3.90.190.10">
    <property type="entry name" value="Protein tyrosine phosphatase superfamily"/>
    <property type="match status" value="1"/>
</dbReference>
<accession>A0A4R5KAI0</accession>